<name>A0A423MLW4_PSEFL</name>
<protein>
    <submittedName>
        <fullName evidence="1">Uncharacterized protein</fullName>
    </submittedName>
</protein>
<evidence type="ECO:0000313" key="1">
    <source>
        <dbReference type="EMBL" id="RON85595.1"/>
    </source>
</evidence>
<dbReference type="EMBL" id="MOBX01000003">
    <property type="protein sequence ID" value="RON85595.1"/>
    <property type="molecule type" value="Genomic_DNA"/>
</dbReference>
<sequence>MRVGTDEWINQLSLDQLRYARQQMADKIDKAEQGPRRTVWLVDDGITIDGFYREEAFADAADHLLRIYKDTFVKEAKQFSGAPGSVHDFKQSIPHIEPRRVTQHEYDTEWFPANPE</sequence>
<reference evidence="1 2" key="1">
    <citation type="submission" date="2016-10" db="EMBL/GenBank/DDBJ databases">
        <title>Comparative genome analysis of multiple Pseudomonas spp. focuses on biocontrol and plant growth promoting traits.</title>
        <authorList>
            <person name="Tao X.-Y."/>
            <person name="Taylor C.G."/>
        </authorList>
    </citation>
    <scope>NUCLEOTIDE SEQUENCE [LARGE SCALE GENOMIC DNA]</scope>
    <source>
        <strain evidence="1 2">28B5</strain>
    </source>
</reference>
<accession>A0A423MLW4</accession>
<dbReference type="Proteomes" id="UP000285378">
    <property type="component" value="Unassembled WGS sequence"/>
</dbReference>
<evidence type="ECO:0000313" key="2">
    <source>
        <dbReference type="Proteomes" id="UP000285378"/>
    </source>
</evidence>
<proteinExistence type="predicted"/>
<organism evidence="1 2">
    <name type="scientific">Pseudomonas fluorescens</name>
    <dbReference type="NCBI Taxonomy" id="294"/>
    <lineage>
        <taxon>Bacteria</taxon>
        <taxon>Pseudomonadati</taxon>
        <taxon>Pseudomonadota</taxon>
        <taxon>Gammaproteobacteria</taxon>
        <taxon>Pseudomonadales</taxon>
        <taxon>Pseudomonadaceae</taxon>
        <taxon>Pseudomonas</taxon>
    </lineage>
</organism>
<dbReference type="AlphaFoldDB" id="A0A423MLW4"/>
<gene>
    <name evidence="1" type="ORF">BK670_03800</name>
</gene>
<comment type="caution">
    <text evidence="1">The sequence shown here is derived from an EMBL/GenBank/DDBJ whole genome shotgun (WGS) entry which is preliminary data.</text>
</comment>
<dbReference type="OrthoDB" id="6974409at2"/>